<keyword evidence="3" id="KW-1185">Reference proteome</keyword>
<reference evidence="3" key="1">
    <citation type="journal article" date="2019" name="Int. J. Syst. Evol. Microbiol.">
        <title>The Global Catalogue of Microorganisms (GCM) 10K type strain sequencing project: providing services to taxonomists for standard genome sequencing and annotation.</title>
        <authorList>
            <consortium name="The Broad Institute Genomics Platform"/>
            <consortium name="The Broad Institute Genome Sequencing Center for Infectious Disease"/>
            <person name="Wu L."/>
            <person name="Ma J."/>
        </authorList>
    </citation>
    <scope>NUCLEOTIDE SEQUENCE [LARGE SCALE GENOMIC DNA]</scope>
    <source>
        <strain evidence="3">JCM 31920</strain>
    </source>
</reference>
<sequence>MEISGTVIDILAEVNGQGKNGTWRKQEFILETPSQYPKKVCISMWGDRIDQANLKQGDAVTASIDVESREYNGRWYTEVRAWKVEKNGGAGASAQAPGVATPLPPTFTENAEDDLPF</sequence>
<dbReference type="Proteomes" id="UP001501508">
    <property type="component" value="Unassembled WGS sequence"/>
</dbReference>
<gene>
    <name evidence="2" type="ORF">GCM10023091_15190</name>
</gene>
<organism evidence="2 3">
    <name type="scientific">Ravibacter arvi</name>
    <dbReference type="NCBI Taxonomy" id="2051041"/>
    <lineage>
        <taxon>Bacteria</taxon>
        <taxon>Pseudomonadati</taxon>
        <taxon>Bacteroidota</taxon>
        <taxon>Cytophagia</taxon>
        <taxon>Cytophagales</taxon>
        <taxon>Spirosomataceae</taxon>
        <taxon>Ravibacter</taxon>
    </lineage>
</organism>
<accession>A0ABP8LTV9</accession>
<dbReference type="InterPro" id="IPR021474">
    <property type="entry name" value="DUF3127"/>
</dbReference>
<proteinExistence type="predicted"/>
<evidence type="ECO:0000256" key="1">
    <source>
        <dbReference type="SAM" id="MobiDB-lite"/>
    </source>
</evidence>
<evidence type="ECO:0000313" key="2">
    <source>
        <dbReference type="EMBL" id="GAA4436815.1"/>
    </source>
</evidence>
<dbReference type="EMBL" id="BAABEY010000016">
    <property type="protein sequence ID" value="GAA4436815.1"/>
    <property type="molecule type" value="Genomic_DNA"/>
</dbReference>
<evidence type="ECO:0000313" key="3">
    <source>
        <dbReference type="Proteomes" id="UP001501508"/>
    </source>
</evidence>
<feature type="region of interest" description="Disordered" evidence="1">
    <location>
        <begin position="88"/>
        <end position="117"/>
    </location>
</feature>
<name>A0ABP8LTV9_9BACT</name>
<protein>
    <submittedName>
        <fullName evidence="2">DUF3127 domain-containing protein</fullName>
    </submittedName>
</protein>
<dbReference type="RefSeq" id="WP_345027729.1">
    <property type="nucleotide sequence ID" value="NZ_BAABEY010000016.1"/>
</dbReference>
<comment type="caution">
    <text evidence="2">The sequence shown here is derived from an EMBL/GenBank/DDBJ whole genome shotgun (WGS) entry which is preliminary data.</text>
</comment>
<dbReference type="Pfam" id="PF11325">
    <property type="entry name" value="DUF3127"/>
    <property type="match status" value="1"/>
</dbReference>